<feature type="domain" description="Non-reducing end beta-L-arabinofuranosidase-like GH127 catalytic" evidence="2">
    <location>
        <begin position="100"/>
        <end position="517"/>
    </location>
</feature>
<feature type="domain" description="Non-reducing end beta-L-arabinofuranosidase-like GH127 middle" evidence="3">
    <location>
        <begin position="531"/>
        <end position="625"/>
    </location>
</feature>
<dbReference type="PANTHER" id="PTHR31151:SF0">
    <property type="entry name" value="PROLINE-TRNA LIGASE (DUF1680)"/>
    <property type="match status" value="1"/>
</dbReference>
<dbReference type="InterPro" id="IPR006311">
    <property type="entry name" value="TAT_signal"/>
</dbReference>
<dbReference type="PROSITE" id="PS51318">
    <property type="entry name" value="TAT"/>
    <property type="match status" value="1"/>
</dbReference>
<accession>A0AAU7DVI2</accession>
<evidence type="ECO:0000313" key="4">
    <source>
        <dbReference type="EMBL" id="XBH21476.1"/>
    </source>
</evidence>
<gene>
    <name evidence="4" type="ORF">V5R04_14900</name>
</gene>
<dbReference type="SUPFAM" id="SSF48208">
    <property type="entry name" value="Six-hairpin glycosidases"/>
    <property type="match status" value="1"/>
</dbReference>
<name>A0AAU7DVI2_9MICO</name>
<sequence length="786" mass="85727">MKKLENLLDPRKNTAGAKSGARREFLGGAALAGIMLGASGILAPATAQQRIGAASSVRNANPITATTVGRTKTLRAVAATQPPLVTPEPWDYHPFALSDVAMGEGVYKRGHDQGLVLARAYSVDRILAVFRRNAGLDTGTATPPGGWEEYGTAPDEQRWGPAEYTRGQNKRGAGGLLRGHYGGHFLTKLAMAYATTGEEALKEKVDALVAGLEECRAALAAQTFDGKPRYSHPGFLSAYGEWQFSALEEFAPYGEIWAPYYTLHKILDGLVNAYKYTGNELALELAEGVGRWVYSRLSKCTAKQLELMWGIYIGGESGGVNDSLVELYWLSEANDRNEFLEAAKLLDLNPLIDACAEGRDTITDKHANQHIPTFVGYAKLYAATGEERYLKAVENFFEMIVPGRMYPHGGTGQGEMWGPPNSVVGNIGNRNAESCAAYNMVKVAWQLFLLTGKQKYSEYCERTVLNHILGGRRNRESTTGPENLYMFPVHAGARKEYGDGNIGTCCGGTGLESPMRYLETAYAKSKDGDVLFVNLYSGSTLTWAEKNLKLVQTTKYPQEGVINFSFSQAPTGPLTVKLRIPDWVTGKVAISVNGTAESTNVGAGSYAALTRTWKSGDVITLELPLRVRIERPIDSTNLQSVHFGPTVYSMISSETKFPVLSLYGLMDLNGNIDGSVKWDGDKLLLGSREFDPLYAGHDIQYSVYFDRKERTVIFGGRDSGVPNPAKTNGTTLLDEVWEAAPFSDREAFLERVRGVSQAYVSAGLLSARNRQRVLLTAAQARIEGGN</sequence>
<evidence type="ECO:0000259" key="3">
    <source>
        <dbReference type="Pfam" id="PF20736"/>
    </source>
</evidence>
<dbReference type="AlphaFoldDB" id="A0AAU7DVI2"/>
<evidence type="ECO:0000259" key="2">
    <source>
        <dbReference type="Pfam" id="PF07944"/>
    </source>
</evidence>
<dbReference type="EMBL" id="CP146203">
    <property type="protein sequence ID" value="XBH21476.1"/>
    <property type="molecule type" value="Genomic_DNA"/>
</dbReference>
<feature type="region of interest" description="Disordered" evidence="1">
    <location>
        <begin position="140"/>
        <end position="165"/>
    </location>
</feature>
<dbReference type="Pfam" id="PF20736">
    <property type="entry name" value="Glyco_hydro127M"/>
    <property type="match status" value="1"/>
</dbReference>
<dbReference type="InterPro" id="IPR012878">
    <property type="entry name" value="Beta-AFase-like_GH127_cat"/>
</dbReference>
<proteinExistence type="predicted"/>
<protein>
    <submittedName>
        <fullName evidence="4">Beta-L-arabinofuranosidase domain-containing protein</fullName>
    </submittedName>
</protein>
<dbReference type="InterPro" id="IPR049046">
    <property type="entry name" value="Beta-AFase-like_GH127_middle"/>
</dbReference>
<dbReference type="Pfam" id="PF07944">
    <property type="entry name" value="Beta-AFase-like_GH127_cat"/>
    <property type="match status" value="1"/>
</dbReference>
<dbReference type="PANTHER" id="PTHR31151">
    <property type="entry name" value="PROLINE-TRNA LIGASE (DUF1680)"/>
    <property type="match status" value="1"/>
</dbReference>
<dbReference type="InterPro" id="IPR008928">
    <property type="entry name" value="6-hairpin_glycosidase_sf"/>
</dbReference>
<reference evidence="4" key="1">
    <citation type="submission" date="2024-02" db="EMBL/GenBank/DDBJ databases">
        <title>Tomenella chthoni gen. nov. sp. nov., a member of the family Jonesiaceae isolated from bat guano.</title>
        <authorList>
            <person name="Miller S.L."/>
            <person name="King J."/>
            <person name="Sankaranarayanan K."/>
            <person name="Lawson P.A."/>
        </authorList>
    </citation>
    <scope>NUCLEOTIDE SEQUENCE</scope>
    <source>
        <strain evidence="4">BS-20</strain>
    </source>
</reference>
<organism evidence="4">
    <name type="scientific">Jonesiaceae bacterium BS-20</name>
    <dbReference type="NCBI Taxonomy" id="3120821"/>
    <lineage>
        <taxon>Bacteria</taxon>
        <taxon>Bacillati</taxon>
        <taxon>Actinomycetota</taxon>
        <taxon>Actinomycetes</taxon>
        <taxon>Micrococcales</taxon>
        <taxon>Jonesiaceae</taxon>
    </lineage>
</organism>
<dbReference type="GO" id="GO:0005975">
    <property type="term" value="P:carbohydrate metabolic process"/>
    <property type="evidence" value="ECO:0007669"/>
    <property type="project" value="InterPro"/>
</dbReference>
<evidence type="ECO:0000256" key="1">
    <source>
        <dbReference type="SAM" id="MobiDB-lite"/>
    </source>
</evidence>